<feature type="transmembrane region" description="Helical" evidence="1">
    <location>
        <begin position="230"/>
        <end position="252"/>
    </location>
</feature>
<dbReference type="InterPro" id="IPR002656">
    <property type="entry name" value="Acyl_transf_3_dom"/>
</dbReference>
<feature type="transmembrane region" description="Helical" evidence="1">
    <location>
        <begin position="284"/>
        <end position="301"/>
    </location>
</feature>
<name>A0ABT6N276_9SPHN</name>
<gene>
    <name evidence="3" type="ORF">QGN17_10535</name>
</gene>
<dbReference type="EC" id="2.3.-.-" evidence="3"/>
<keyword evidence="4" id="KW-1185">Reference proteome</keyword>
<dbReference type="InterPro" id="IPR050879">
    <property type="entry name" value="Acyltransferase_3"/>
</dbReference>
<evidence type="ECO:0000256" key="1">
    <source>
        <dbReference type="SAM" id="Phobius"/>
    </source>
</evidence>
<dbReference type="PANTHER" id="PTHR23028:SF53">
    <property type="entry name" value="ACYL_TRANSF_3 DOMAIN-CONTAINING PROTEIN"/>
    <property type="match status" value="1"/>
</dbReference>
<keyword evidence="1" id="KW-0812">Transmembrane</keyword>
<organism evidence="3 4">
    <name type="scientific">Sphingomonas oryzagri</name>
    <dbReference type="NCBI Taxonomy" id="3042314"/>
    <lineage>
        <taxon>Bacteria</taxon>
        <taxon>Pseudomonadati</taxon>
        <taxon>Pseudomonadota</taxon>
        <taxon>Alphaproteobacteria</taxon>
        <taxon>Sphingomonadales</taxon>
        <taxon>Sphingomonadaceae</taxon>
        <taxon>Sphingomonas</taxon>
    </lineage>
</organism>
<reference evidence="3" key="1">
    <citation type="submission" date="2023-04" db="EMBL/GenBank/DDBJ databases">
        <title>Sphingomonas sp. MAHUQ-71 isolated from rice field.</title>
        <authorList>
            <person name="Huq M.A."/>
        </authorList>
    </citation>
    <scope>NUCLEOTIDE SEQUENCE</scope>
    <source>
        <strain evidence="3">MAHUQ-71</strain>
    </source>
</reference>
<dbReference type="Pfam" id="PF01757">
    <property type="entry name" value="Acyl_transf_3"/>
    <property type="match status" value="1"/>
</dbReference>
<protein>
    <submittedName>
        <fullName evidence="3">Acyltransferase</fullName>
        <ecNumber evidence="3">2.3.-.-</ecNumber>
    </submittedName>
</protein>
<feature type="transmembrane region" description="Helical" evidence="1">
    <location>
        <begin position="82"/>
        <end position="99"/>
    </location>
</feature>
<feature type="transmembrane region" description="Helical" evidence="1">
    <location>
        <begin position="258"/>
        <end position="277"/>
    </location>
</feature>
<feature type="transmembrane region" description="Helical" evidence="1">
    <location>
        <begin position="350"/>
        <end position="372"/>
    </location>
</feature>
<evidence type="ECO:0000259" key="2">
    <source>
        <dbReference type="Pfam" id="PF01757"/>
    </source>
</evidence>
<dbReference type="RefSeq" id="WP_281044429.1">
    <property type="nucleotide sequence ID" value="NZ_JARYGZ010000001.1"/>
</dbReference>
<feature type="transmembrane region" description="Helical" evidence="1">
    <location>
        <begin position="321"/>
        <end position="338"/>
    </location>
</feature>
<keyword evidence="1" id="KW-0472">Membrane</keyword>
<dbReference type="Proteomes" id="UP001160625">
    <property type="component" value="Unassembled WGS sequence"/>
</dbReference>
<evidence type="ECO:0000313" key="3">
    <source>
        <dbReference type="EMBL" id="MDH7639167.1"/>
    </source>
</evidence>
<feature type="transmembrane region" description="Helical" evidence="1">
    <location>
        <begin position="50"/>
        <end position="76"/>
    </location>
</feature>
<accession>A0ABT6N276</accession>
<feature type="transmembrane region" description="Helical" evidence="1">
    <location>
        <begin position="120"/>
        <end position="139"/>
    </location>
</feature>
<proteinExistence type="predicted"/>
<dbReference type="GO" id="GO:0016746">
    <property type="term" value="F:acyltransferase activity"/>
    <property type="evidence" value="ECO:0007669"/>
    <property type="project" value="UniProtKB-KW"/>
</dbReference>
<keyword evidence="1" id="KW-1133">Transmembrane helix</keyword>
<feature type="domain" description="Acyltransferase 3" evidence="2">
    <location>
        <begin position="46"/>
        <end position="367"/>
    </location>
</feature>
<dbReference type="EMBL" id="JARYGZ010000001">
    <property type="protein sequence ID" value="MDH7639167.1"/>
    <property type="molecule type" value="Genomic_DNA"/>
</dbReference>
<sequence length="387" mass="42212">MQTDPQASVVWWWRGAGQAGAAGDVRASAGARDAGPSAARRVRNYESIQYLRGISAVMVIFYHAAIQSAAISGLYVPASGKFGVDIFFVISGFVMWTGVSGRPTSPVIFLKKRFCRIVPLYWGFTLIAALIALLMPGLLRSTIFSLPHLAASLAFIPWINPAASSPELIERLTPVVTPGWTLNFEMLFYAMFASILMLPRYLMFLALCLEMVLLHYCAVALGGQAPLAQFYAQGVMFEFLFGVAVAIINAHYRPPMRLIAVALVLAALPVLLWADLVQPVESRWLWLGIPAAVLVAALVRMENAGWMPRADWLGRIGAGTYSIYLSHVFVIAAARIVIQLSGAAGWMMQPLVFVPLAIVASVGVGMCVHYRIERPVTAWWSRALGVA</sequence>
<evidence type="ECO:0000313" key="4">
    <source>
        <dbReference type="Proteomes" id="UP001160625"/>
    </source>
</evidence>
<keyword evidence="3" id="KW-0012">Acyltransferase</keyword>
<comment type="caution">
    <text evidence="3">The sequence shown here is derived from an EMBL/GenBank/DDBJ whole genome shotgun (WGS) entry which is preliminary data.</text>
</comment>
<dbReference type="PANTHER" id="PTHR23028">
    <property type="entry name" value="ACETYLTRANSFERASE"/>
    <property type="match status" value="1"/>
</dbReference>
<keyword evidence="3" id="KW-0808">Transferase</keyword>